<dbReference type="OrthoDB" id="407355at2759"/>
<dbReference type="GO" id="GO:0005739">
    <property type="term" value="C:mitochondrion"/>
    <property type="evidence" value="ECO:0007669"/>
    <property type="project" value="TreeGrafter"/>
</dbReference>
<comment type="function">
    <text evidence="3">Necessary for protein synthesis in mitochondria. Functions as a ribosome recycling factor in mitochondria.</text>
</comment>
<dbReference type="Proteomes" id="UP000014074">
    <property type="component" value="Unassembled WGS sequence"/>
</dbReference>
<comment type="similarity">
    <text evidence="1">Belongs to the RRF family.</text>
</comment>
<evidence type="ECO:0000256" key="2">
    <source>
        <dbReference type="ARBA" id="ARBA00022917"/>
    </source>
</evidence>
<evidence type="ECO:0000313" key="7">
    <source>
        <dbReference type="Proteomes" id="UP000014074"/>
    </source>
</evidence>
<dbReference type="Gene3D" id="3.30.1360.40">
    <property type="match status" value="1"/>
</dbReference>
<feature type="region of interest" description="Disordered" evidence="4">
    <location>
        <begin position="1"/>
        <end position="39"/>
    </location>
</feature>
<feature type="compositionally biased region" description="Basic and acidic residues" evidence="4">
    <location>
        <begin position="14"/>
        <end position="32"/>
    </location>
</feature>
<gene>
    <name evidence="6" type="ORF">UCRPA7_5914</name>
</gene>
<dbReference type="PANTHER" id="PTHR20982:SF3">
    <property type="entry name" value="MITOCHONDRIAL RIBOSOME RECYCLING FACTOR PSEUDO 1"/>
    <property type="match status" value="1"/>
</dbReference>
<evidence type="ECO:0000256" key="4">
    <source>
        <dbReference type="SAM" id="MobiDB-lite"/>
    </source>
</evidence>
<dbReference type="PANTHER" id="PTHR20982">
    <property type="entry name" value="RIBOSOME RECYCLING FACTOR"/>
    <property type="match status" value="1"/>
</dbReference>
<dbReference type="InterPro" id="IPR023584">
    <property type="entry name" value="Ribosome_recyc_fac_dom"/>
</dbReference>
<proteinExistence type="inferred from homology"/>
<sequence>MQTPALSKKKGKAHKGEHEEPAHETKAVDSKSPKPNPEDAFNFADVELAYKRIDEHHEDKLKKLRIGGRFNPDVVGALRVRPDKHASDTYPLRELAQVAHKGGRNVSILVNEAEYIKPIMSAVQASPDFNQQPQHNPDNELELLIKIVPENPDEQAKRVKEVCHTWREQIRDQLRRRSKDHAKWSAAKLVTADDVRRLDKEVKKLQDQQMAAIDTKEKKALQEVTSKQNRL</sequence>
<dbReference type="InterPro" id="IPR002661">
    <property type="entry name" value="Ribosome_recyc_fac"/>
</dbReference>
<dbReference type="eggNOG" id="KOG4759">
    <property type="taxonomic scope" value="Eukaryota"/>
</dbReference>
<evidence type="ECO:0000256" key="3">
    <source>
        <dbReference type="ARBA" id="ARBA00024909"/>
    </source>
</evidence>
<dbReference type="Gene3D" id="1.10.132.20">
    <property type="entry name" value="Ribosome-recycling factor"/>
    <property type="match status" value="1"/>
</dbReference>
<dbReference type="RefSeq" id="XP_007916649.1">
    <property type="nucleotide sequence ID" value="XM_007918458.1"/>
</dbReference>
<protein>
    <submittedName>
        <fullName evidence="6">Putative ribosomal recycling factor protein</fullName>
    </submittedName>
</protein>
<dbReference type="GO" id="GO:0006412">
    <property type="term" value="P:translation"/>
    <property type="evidence" value="ECO:0007669"/>
    <property type="project" value="UniProtKB-KW"/>
</dbReference>
<evidence type="ECO:0000259" key="5">
    <source>
        <dbReference type="Pfam" id="PF01765"/>
    </source>
</evidence>
<keyword evidence="2" id="KW-0648">Protein biosynthesis</keyword>
<feature type="domain" description="Ribosome recycling factor" evidence="5">
    <location>
        <begin position="58"/>
        <end position="223"/>
    </location>
</feature>
<dbReference type="KEGG" id="tmn:UCRPA7_5914"/>
<reference evidence="7" key="1">
    <citation type="journal article" date="2013" name="Genome Announc.">
        <title>Draft genome sequence of the ascomycete Phaeoacremonium aleophilum strain UCR-PA7, a causal agent of the esca disease complex in grapevines.</title>
        <authorList>
            <person name="Blanco-Ulate B."/>
            <person name="Rolshausen P."/>
            <person name="Cantu D."/>
        </authorList>
    </citation>
    <scope>NUCLEOTIDE SEQUENCE [LARGE SCALE GENOMIC DNA]</scope>
    <source>
        <strain evidence="7">UCR-PA7</strain>
    </source>
</reference>
<name>R8BGX6_PHAM7</name>
<evidence type="ECO:0000256" key="1">
    <source>
        <dbReference type="ARBA" id="ARBA00005912"/>
    </source>
</evidence>
<keyword evidence="7" id="KW-1185">Reference proteome</keyword>
<accession>R8BGX6</accession>
<dbReference type="HOGENOM" id="CLU_072873_0_0_1"/>
<evidence type="ECO:0000313" key="6">
    <source>
        <dbReference type="EMBL" id="EON98595.1"/>
    </source>
</evidence>
<dbReference type="GO" id="GO:0043023">
    <property type="term" value="F:ribosomal large subunit binding"/>
    <property type="evidence" value="ECO:0007669"/>
    <property type="project" value="TreeGrafter"/>
</dbReference>
<dbReference type="EMBL" id="KB933210">
    <property type="protein sequence ID" value="EON98595.1"/>
    <property type="molecule type" value="Genomic_DNA"/>
</dbReference>
<organism evidence="6 7">
    <name type="scientific">Phaeoacremonium minimum (strain UCR-PA7)</name>
    <name type="common">Esca disease fungus</name>
    <name type="synonym">Togninia minima</name>
    <dbReference type="NCBI Taxonomy" id="1286976"/>
    <lineage>
        <taxon>Eukaryota</taxon>
        <taxon>Fungi</taxon>
        <taxon>Dikarya</taxon>
        <taxon>Ascomycota</taxon>
        <taxon>Pezizomycotina</taxon>
        <taxon>Sordariomycetes</taxon>
        <taxon>Sordariomycetidae</taxon>
        <taxon>Togniniales</taxon>
        <taxon>Togniniaceae</taxon>
        <taxon>Phaeoacremonium</taxon>
    </lineage>
</organism>
<dbReference type="SUPFAM" id="SSF55194">
    <property type="entry name" value="Ribosome recycling factor, RRF"/>
    <property type="match status" value="1"/>
</dbReference>
<dbReference type="InterPro" id="IPR036191">
    <property type="entry name" value="RRF_sf"/>
</dbReference>
<dbReference type="Pfam" id="PF01765">
    <property type="entry name" value="RRF"/>
    <property type="match status" value="1"/>
</dbReference>
<dbReference type="GeneID" id="19326518"/>
<dbReference type="AlphaFoldDB" id="R8BGX6"/>